<dbReference type="InterPro" id="IPR000620">
    <property type="entry name" value="EamA_dom"/>
</dbReference>
<feature type="transmembrane region" description="Helical" evidence="2">
    <location>
        <begin position="220"/>
        <end position="238"/>
    </location>
</feature>
<dbReference type="SUPFAM" id="SSF103481">
    <property type="entry name" value="Multidrug resistance efflux transporter EmrE"/>
    <property type="match status" value="2"/>
</dbReference>
<dbReference type="PANTHER" id="PTHR22911:SF102">
    <property type="entry name" value="MEMBRANE PROTEIN"/>
    <property type="match status" value="1"/>
</dbReference>
<feature type="transmembrane region" description="Helical" evidence="2">
    <location>
        <begin position="105"/>
        <end position="122"/>
    </location>
</feature>
<feature type="transmembrane region" description="Helical" evidence="2">
    <location>
        <begin position="161"/>
        <end position="178"/>
    </location>
</feature>
<feature type="transmembrane region" description="Helical" evidence="2">
    <location>
        <begin position="190"/>
        <end position="208"/>
    </location>
</feature>
<evidence type="ECO:0000259" key="3">
    <source>
        <dbReference type="Pfam" id="PF00892"/>
    </source>
</evidence>
<comment type="caution">
    <text evidence="4">The sequence shown here is derived from an EMBL/GenBank/DDBJ whole genome shotgun (WGS) entry which is preliminary data.</text>
</comment>
<protein>
    <submittedName>
        <fullName evidence="4">EamA family transporter</fullName>
    </submittedName>
</protein>
<dbReference type="EMBL" id="JAEEGB010000045">
    <property type="protein sequence ID" value="MBI6875455.1"/>
    <property type="molecule type" value="Genomic_DNA"/>
</dbReference>
<name>A0A934I3P7_9CLOT</name>
<keyword evidence="2" id="KW-0812">Transmembrane</keyword>
<feature type="domain" description="EamA" evidence="3">
    <location>
        <begin position="160"/>
        <end position="290"/>
    </location>
</feature>
<gene>
    <name evidence="4" type="ORF">I6U51_22540</name>
</gene>
<sequence length="307" mass="33998">MNSLFKIIISMIIWGSVGLFVKNIDLPSMETVFLRAIIASAVLILYGAVLKFGKENNKKIELDENQRKDRKKNICFLIASGIAMGLNWIFLFQSYKYTTVSNATLSYYCAPVFVILLSPFVLKEKFTKSKLFAVIGAMAGLFLIMSNQATTANIAFNHTKGVIFGLIAAIFYASVVLLNKYIKGLSGYEMTVIQISTAALLLLPIIFYRNNLHISSMKTAIFILIVGIVHTGIPYVVYFSAIKDVKAQTVAVVSYIDPISAVIFSTIFLKESLTLLQIIGGAFILLSTFLGNKEKKDVEVIPEIDKV</sequence>
<feature type="domain" description="EamA" evidence="3">
    <location>
        <begin position="4"/>
        <end position="145"/>
    </location>
</feature>
<feature type="transmembrane region" description="Helical" evidence="2">
    <location>
        <begin position="32"/>
        <end position="53"/>
    </location>
</feature>
<dbReference type="Gene3D" id="1.10.3730.20">
    <property type="match status" value="2"/>
</dbReference>
<dbReference type="Proteomes" id="UP000622687">
    <property type="component" value="Unassembled WGS sequence"/>
</dbReference>
<feature type="transmembrane region" description="Helical" evidence="2">
    <location>
        <begin position="74"/>
        <end position="93"/>
    </location>
</feature>
<evidence type="ECO:0000313" key="4">
    <source>
        <dbReference type="EMBL" id="MBI6875455.1"/>
    </source>
</evidence>
<accession>A0A934I3P7</accession>
<keyword evidence="2" id="KW-0472">Membrane</keyword>
<evidence type="ECO:0000256" key="1">
    <source>
        <dbReference type="ARBA" id="ARBA00007362"/>
    </source>
</evidence>
<keyword evidence="5" id="KW-1185">Reference proteome</keyword>
<dbReference type="AlphaFoldDB" id="A0A934I3P7"/>
<dbReference type="RefSeq" id="WP_211144800.1">
    <property type="nucleotide sequence ID" value="NZ_JAEEGB010000045.1"/>
</dbReference>
<feature type="transmembrane region" description="Helical" evidence="2">
    <location>
        <begin position="7"/>
        <end position="26"/>
    </location>
</feature>
<proteinExistence type="inferred from homology"/>
<evidence type="ECO:0000313" key="5">
    <source>
        <dbReference type="Proteomes" id="UP000622687"/>
    </source>
</evidence>
<comment type="similarity">
    <text evidence="1">Belongs to the EamA transporter family.</text>
</comment>
<feature type="transmembrane region" description="Helical" evidence="2">
    <location>
        <begin position="250"/>
        <end position="269"/>
    </location>
</feature>
<dbReference type="PANTHER" id="PTHR22911">
    <property type="entry name" value="ACYL-MALONYL CONDENSING ENZYME-RELATED"/>
    <property type="match status" value="1"/>
</dbReference>
<evidence type="ECO:0000256" key="2">
    <source>
        <dbReference type="SAM" id="Phobius"/>
    </source>
</evidence>
<dbReference type="GO" id="GO:0016020">
    <property type="term" value="C:membrane"/>
    <property type="evidence" value="ECO:0007669"/>
    <property type="project" value="InterPro"/>
</dbReference>
<feature type="transmembrane region" description="Helical" evidence="2">
    <location>
        <begin position="275"/>
        <end position="292"/>
    </location>
</feature>
<feature type="transmembrane region" description="Helical" evidence="2">
    <location>
        <begin position="131"/>
        <end position="149"/>
    </location>
</feature>
<dbReference type="Pfam" id="PF00892">
    <property type="entry name" value="EamA"/>
    <property type="match status" value="2"/>
</dbReference>
<reference evidence="4" key="1">
    <citation type="submission" date="2020-12" db="EMBL/GenBank/DDBJ databases">
        <title>Clostridium thailandense sp. nov., a novel acetogenic bacterium isolated from peat land soil in Thailand.</title>
        <authorList>
            <person name="Chaikitkaew S."/>
            <person name="Birkeland N.K."/>
        </authorList>
    </citation>
    <scope>NUCLEOTIDE SEQUENCE</scope>
    <source>
        <strain evidence="4">DSM 17425</strain>
    </source>
</reference>
<organism evidence="4 5">
    <name type="scientific">Clostridium aciditolerans</name>
    <dbReference type="NCBI Taxonomy" id="339861"/>
    <lineage>
        <taxon>Bacteria</taxon>
        <taxon>Bacillati</taxon>
        <taxon>Bacillota</taxon>
        <taxon>Clostridia</taxon>
        <taxon>Eubacteriales</taxon>
        <taxon>Clostridiaceae</taxon>
        <taxon>Clostridium</taxon>
    </lineage>
</organism>
<keyword evidence="2" id="KW-1133">Transmembrane helix</keyword>
<dbReference type="InterPro" id="IPR037185">
    <property type="entry name" value="EmrE-like"/>
</dbReference>